<dbReference type="OrthoDB" id="5297166at2"/>
<dbReference type="PRINTS" id="PR01590">
    <property type="entry name" value="HTHFIS"/>
</dbReference>
<dbReference type="InterPro" id="IPR050207">
    <property type="entry name" value="Trans_regulatory_Fis"/>
</dbReference>
<dbReference type="SUPFAM" id="SSF46689">
    <property type="entry name" value="Homeodomain-like"/>
    <property type="match status" value="1"/>
</dbReference>
<dbReference type="InterPro" id="IPR009057">
    <property type="entry name" value="Homeodomain-like_sf"/>
</dbReference>
<feature type="domain" description="DNA binding HTH" evidence="4">
    <location>
        <begin position="36"/>
        <end position="76"/>
    </location>
</feature>
<dbReference type="PIRSF" id="PIRSF002097">
    <property type="entry name" value="DNA-binding_Fis"/>
    <property type="match status" value="1"/>
</dbReference>
<evidence type="ECO:0000256" key="1">
    <source>
        <dbReference type="ARBA" id="ARBA00008559"/>
    </source>
</evidence>
<comment type="similarity">
    <text evidence="1">Belongs to the transcriptional regulatory Fis family.</text>
</comment>
<comment type="caution">
    <text evidence="5">The sequence shown here is derived from an EMBL/GenBank/DDBJ whole genome shotgun (WGS) entry which is preliminary data.</text>
</comment>
<dbReference type="eggNOG" id="COG2901">
    <property type="taxonomic scope" value="Bacteria"/>
</dbReference>
<dbReference type="PANTHER" id="PTHR47918">
    <property type="entry name" value="DNA-BINDING PROTEIN FIS"/>
    <property type="match status" value="1"/>
</dbReference>
<dbReference type="PANTHER" id="PTHR47918:SF1">
    <property type="entry name" value="DNA-BINDING PROTEIN FIS"/>
    <property type="match status" value="1"/>
</dbReference>
<keyword evidence="8" id="KW-1185">Reference proteome</keyword>
<dbReference type="EMBL" id="LWSA01000326">
    <property type="protein sequence ID" value="OCX67908.1"/>
    <property type="molecule type" value="Genomic_DNA"/>
</dbReference>
<dbReference type="RefSeq" id="WP_010641203.1">
    <property type="nucleotide sequence ID" value="NZ_DAIAWO010000030.1"/>
</dbReference>
<gene>
    <name evidence="6" type="ORF">A6M23_11110</name>
    <name evidence="5" type="ORF">A6P07_19160</name>
</gene>
<dbReference type="AlphaFoldDB" id="A0A1C2HVY5"/>
<name>A0A1C2HVY5_ACITH</name>
<evidence type="ECO:0000256" key="3">
    <source>
        <dbReference type="ARBA" id="ARBA00029540"/>
    </source>
</evidence>
<accession>A0A1C2HVY5</accession>
<dbReference type="Gene3D" id="1.10.10.60">
    <property type="entry name" value="Homeodomain-like"/>
    <property type="match status" value="1"/>
</dbReference>
<dbReference type="InterPro" id="IPR005412">
    <property type="entry name" value="Fis_DNA-bd"/>
</dbReference>
<keyword evidence="2" id="KW-0238">DNA-binding</keyword>
<evidence type="ECO:0000313" key="7">
    <source>
        <dbReference type="Proteomes" id="UP000094893"/>
    </source>
</evidence>
<evidence type="ECO:0000313" key="5">
    <source>
        <dbReference type="EMBL" id="OCX67908.1"/>
    </source>
</evidence>
<dbReference type="GeneID" id="60694701"/>
<reference evidence="5 7" key="1">
    <citation type="journal article" date="2016" name="Int. J. Mol. Sci.">
        <title>Comparative genomics of the extreme acidophile Acidithiobacillus thiooxidans reveals intraspecific divergence and niche adaptation.</title>
        <authorList>
            <person name="Zhang X."/>
            <person name="Feng X."/>
            <person name="Tao J."/>
            <person name="Ma L."/>
            <person name="Xiao Y."/>
            <person name="Liang Y."/>
            <person name="Liu X."/>
            <person name="Yin H."/>
        </authorList>
    </citation>
    <scope>NUCLEOTIDE SEQUENCE [LARGE SCALE GENOMIC DNA]</scope>
    <source>
        <strain evidence="5 7">A02</strain>
        <strain evidence="6">DXS-W</strain>
    </source>
</reference>
<proteinExistence type="inferred from homology"/>
<dbReference type="GO" id="GO:0006355">
    <property type="term" value="P:regulation of DNA-templated transcription"/>
    <property type="evidence" value="ECO:0007669"/>
    <property type="project" value="InterPro"/>
</dbReference>
<dbReference type="Proteomes" id="UP000094893">
    <property type="component" value="Unassembled WGS sequence"/>
</dbReference>
<protein>
    <recommendedName>
        <fullName evidence="3">Putative Fis-like DNA-binding protein</fullName>
    </recommendedName>
</protein>
<dbReference type="InterPro" id="IPR002197">
    <property type="entry name" value="HTH_Fis"/>
</dbReference>
<evidence type="ECO:0000313" key="6">
    <source>
        <dbReference type="EMBL" id="OCX71770.1"/>
    </source>
</evidence>
<dbReference type="GO" id="GO:0043565">
    <property type="term" value="F:sequence-specific DNA binding"/>
    <property type="evidence" value="ECO:0007669"/>
    <property type="project" value="InterPro"/>
</dbReference>
<evidence type="ECO:0000256" key="2">
    <source>
        <dbReference type="ARBA" id="ARBA00023125"/>
    </source>
</evidence>
<dbReference type="STRING" id="930.GCA_002079865_02498"/>
<organism evidence="5 7">
    <name type="scientific">Acidithiobacillus thiooxidans</name>
    <name type="common">Thiobacillus thiooxidans</name>
    <dbReference type="NCBI Taxonomy" id="930"/>
    <lineage>
        <taxon>Bacteria</taxon>
        <taxon>Pseudomonadati</taxon>
        <taxon>Pseudomonadota</taxon>
        <taxon>Acidithiobacillia</taxon>
        <taxon>Acidithiobacillales</taxon>
        <taxon>Acidithiobacillaceae</taxon>
        <taxon>Acidithiobacillus</taxon>
    </lineage>
</organism>
<evidence type="ECO:0000259" key="4">
    <source>
        <dbReference type="Pfam" id="PF02954"/>
    </source>
</evidence>
<sequence length="80" mass="9034">MATESMTLSDCVVMIVDRYLDDLQGEAPKNLHTQVIEQVECALLEHTLKKCDGQRGTAAQWLGINRNTLRKKLQNYGLDT</sequence>
<dbReference type="Proteomes" id="UP000095008">
    <property type="component" value="Unassembled WGS sequence"/>
</dbReference>
<dbReference type="EMBL" id="LWRY01000125">
    <property type="protein sequence ID" value="OCX71770.1"/>
    <property type="molecule type" value="Genomic_DNA"/>
</dbReference>
<dbReference type="Pfam" id="PF02954">
    <property type="entry name" value="HTH_8"/>
    <property type="match status" value="1"/>
</dbReference>
<evidence type="ECO:0000313" key="8">
    <source>
        <dbReference type="Proteomes" id="UP000095008"/>
    </source>
</evidence>